<organism evidence="1">
    <name type="scientific">viral metagenome</name>
    <dbReference type="NCBI Taxonomy" id="1070528"/>
    <lineage>
        <taxon>unclassified sequences</taxon>
        <taxon>metagenomes</taxon>
        <taxon>organismal metagenomes</taxon>
    </lineage>
</organism>
<accession>A0A6M3J3S5</accession>
<sequence length="177" mass="20229">MANGFELKIDLSDSAEDVAALMAVTVDQVKKAAQRALVKTGQWLRTHSVRELGQELGIVQAPLAKRFRVYPRHAEREVRFWVGLDPIGLHRLGSPRVTAKGVRVNRKEYEGGFISPMHSSQLTVYKRKGRERLPIEMVTEDIEQQARAVIERWERRVFDRFSEIFQQEAAAVLNGYA</sequence>
<evidence type="ECO:0000313" key="2">
    <source>
        <dbReference type="EMBL" id="QJA83326.1"/>
    </source>
</evidence>
<protein>
    <submittedName>
        <fullName evidence="1">Putative minor tail protein</fullName>
    </submittedName>
</protein>
<name>A0A6M3J3S5_9ZZZZ</name>
<evidence type="ECO:0000313" key="1">
    <source>
        <dbReference type="EMBL" id="QJA64314.1"/>
    </source>
</evidence>
<dbReference type="EMBL" id="MT141517">
    <property type="protein sequence ID" value="QJA64314.1"/>
    <property type="molecule type" value="Genomic_DNA"/>
</dbReference>
<dbReference type="AlphaFoldDB" id="A0A6M3J3S5"/>
<gene>
    <name evidence="2" type="ORF">MM415A00294_0024</name>
    <name evidence="1" type="ORF">MM415B00522_0024</name>
</gene>
<dbReference type="EMBL" id="MT142508">
    <property type="protein sequence ID" value="QJA83326.1"/>
    <property type="molecule type" value="Genomic_DNA"/>
</dbReference>
<proteinExistence type="predicted"/>
<reference evidence="1" key="1">
    <citation type="submission" date="2020-03" db="EMBL/GenBank/DDBJ databases">
        <title>The deep terrestrial virosphere.</title>
        <authorList>
            <person name="Holmfeldt K."/>
            <person name="Nilsson E."/>
            <person name="Simone D."/>
            <person name="Lopez-Fernandez M."/>
            <person name="Wu X."/>
            <person name="de Brujin I."/>
            <person name="Lundin D."/>
            <person name="Andersson A."/>
            <person name="Bertilsson S."/>
            <person name="Dopson M."/>
        </authorList>
    </citation>
    <scope>NUCLEOTIDE SEQUENCE</scope>
    <source>
        <strain evidence="2">MM415A00294</strain>
        <strain evidence="1">MM415B00522</strain>
    </source>
</reference>